<evidence type="ECO:0000256" key="2">
    <source>
        <dbReference type="ARBA" id="ARBA00023125"/>
    </source>
</evidence>
<dbReference type="Gene3D" id="1.10.10.60">
    <property type="entry name" value="Homeodomain-like"/>
    <property type="match status" value="1"/>
</dbReference>
<feature type="domain" description="HTH araC/xylS-type" evidence="4">
    <location>
        <begin position="181"/>
        <end position="278"/>
    </location>
</feature>
<dbReference type="EMBL" id="QUSW01000003">
    <property type="protein sequence ID" value="RQP24312.1"/>
    <property type="molecule type" value="Genomic_DNA"/>
</dbReference>
<reference evidence="5 6" key="2">
    <citation type="submission" date="2018-12" db="EMBL/GenBank/DDBJ databases">
        <title>Rhizobacter gummiphilus sp. nov., a rubber-degrading bacterium isolated from the soil of a botanical garden in Japan.</title>
        <authorList>
            <person name="Shunsuke S.S."/>
        </authorList>
    </citation>
    <scope>NUCLEOTIDE SEQUENCE [LARGE SCALE GENOMIC DNA]</scope>
    <source>
        <strain evidence="5 6">S-16</strain>
    </source>
</reference>
<comment type="caution">
    <text evidence="5">The sequence shown here is derived from an EMBL/GenBank/DDBJ whole genome shotgun (WGS) entry which is preliminary data.</text>
</comment>
<keyword evidence="2" id="KW-0238">DNA-binding</keyword>
<name>A0A3N7J033_9BURK</name>
<dbReference type="PROSITE" id="PS01124">
    <property type="entry name" value="HTH_ARAC_FAMILY_2"/>
    <property type="match status" value="1"/>
</dbReference>
<dbReference type="InterPro" id="IPR032783">
    <property type="entry name" value="AraC_lig"/>
</dbReference>
<dbReference type="RefSeq" id="WP_124540836.1">
    <property type="nucleotide sequence ID" value="NZ_QUSW01000003.1"/>
</dbReference>
<dbReference type="SMART" id="SM00342">
    <property type="entry name" value="HTH_ARAC"/>
    <property type="match status" value="1"/>
</dbReference>
<organism evidence="5 6">
    <name type="scientific">Piscinibacter terrae</name>
    <dbReference type="NCBI Taxonomy" id="2496871"/>
    <lineage>
        <taxon>Bacteria</taxon>
        <taxon>Pseudomonadati</taxon>
        <taxon>Pseudomonadota</taxon>
        <taxon>Betaproteobacteria</taxon>
        <taxon>Burkholderiales</taxon>
        <taxon>Sphaerotilaceae</taxon>
        <taxon>Piscinibacter</taxon>
    </lineage>
</organism>
<reference evidence="5 6" key="1">
    <citation type="submission" date="2018-08" db="EMBL/GenBank/DDBJ databases">
        <authorList>
            <person name="Khan S.A."/>
            <person name="Jeon C.O."/>
            <person name="Chun B.H."/>
            <person name="Jeong S.E."/>
        </authorList>
    </citation>
    <scope>NUCLEOTIDE SEQUENCE [LARGE SCALE GENOMIC DNA]</scope>
    <source>
        <strain evidence="5 6">S-16</strain>
    </source>
</reference>
<dbReference type="Pfam" id="PF12833">
    <property type="entry name" value="HTH_18"/>
    <property type="match status" value="1"/>
</dbReference>
<keyword evidence="6" id="KW-1185">Reference proteome</keyword>
<dbReference type="InterPro" id="IPR050204">
    <property type="entry name" value="AraC_XylS_family_regulators"/>
</dbReference>
<sequence>MPVDRLTSLFDRFRVSAQMFHAGPLCGRTHFSADPGLGYLHVLREGSMEIEHRQSPGSPPQRLSVAEPALLFYPQPWNHDFIYPPEQGSQLVCATLRFEGGAMHPLARALPPLVLVPLSQAPSLASTLDLLFAEADHTRCGRPLLANRLFEVLLIQLLRWLLDREDLPEGLLAGLADPQLSKALVAMHDEPAHPWDLPALADKAGMSRSAFAAAFKRVVGDTPAEHLAQWRLALAQQRLAGGEAIKHVAAKVGYGSASALSRAFAARVGSSPRAWLQARGD</sequence>
<dbReference type="PANTHER" id="PTHR46796">
    <property type="entry name" value="HTH-TYPE TRANSCRIPTIONAL ACTIVATOR RHAS-RELATED"/>
    <property type="match status" value="1"/>
</dbReference>
<dbReference type="GO" id="GO:0003700">
    <property type="term" value="F:DNA-binding transcription factor activity"/>
    <property type="evidence" value="ECO:0007669"/>
    <property type="project" value="InterPro"/>
</dbReference>
<dbReference type="PANTHER" id="PTHR46796:SF7">
    <property type="entry name" value="ARAC FAMILY TRANSCRIPTIONAL REGULATOR"/>
    <property type="match status" value="1"/>
</dbReference>
<dbReference type="GO" id="GO:0043565">
    <property type="term" value="F:sequence-specific DNA binding"/>
    <property type="evidence" value="ECO:0007669"/>
    <property type="project" value="InterPro"/>
</dbReference>
<dbReference type="SUPFAM" id="SSF46689">
    <property type="entry name" value="Homeodomain-like"/>
    <property type="match status" value="2"/>
</dbReference>
<dbReference type="OrthoDB" id="9789899at2"/>
<evidence type="ECO:0000259" key="4">
    <source>
        <dbReference type="PROSITE" id="PS01124"/>
    </source>
</evidence>
<evidence type="ECO:0000313" key="5">
    <source>
        <dbReference type="EMBL" id="RQP24312.1"/>
    </source>
</evidence>
<evidence type="ECO:0000256" key="3">
    <source>
        <dbReference type="ARBA" id="ARBA00023163"/>
    </source>
</evidence>
<accession>A0A3N7J033</accession>
<dbReference type="AlphaFoldDB" id="A0A3N7J033"/>
<gene>
    <name evidence="5" type="ORF">DZC73_13485</name>
</gene>
<evidence type="ECO:0000256" key="1">
    <source>
        <dbReference type="ARBA" id="ARBA00023015"/>
    </source>
</evidence>
<keyword evidence="3" id="KW-0804">Transcription</keyword>
<dbReference type="Proteomes" id="UP000267464">
    <property type="component" value="Unassembled WGS sequence"/>
</dbReference>
<evidence type="ECO:0000313" key="6">
    <source>
        <dbReference type="Proteomes" id="UP000267464"/>
    </source>
</evidence>
<keyword evidence="1" id="KW-0805">Transcription regulation</keyword>
<proteinExistence type="predicted"/>
<dbReference type="InterPro" id="IPR009057">
    <property type="entry name" value="Homeodomain-like_sf"/>
</dbReference>
<protein>
    <submittedName>
        <fullName evidence="5">AraC family transcriptional regulator</fullName>
    </submittedName>
</protein>
<dbReference type="InterPro" id="IPR018060">
    <property type="entry name" value="HTH_AraC"/>
</dbReference>
<dbReference type="Pfam" id="PF12852">
    <property type="entry name" value="Cupin_6"/>
    <property type="match status" value="1"/>
</dbReference>